<evidence type="ECO:0000256" key="1">
    <source>
        <dbReference type="SAM" id="Phobius"/>
    </source>
</evidence>
<proteinExistence type="predicted"/>
<dbReference type="InterPro" id="IPR021836">
    <property type="entry name" value="DUF3429"/>
</dbReference>
<feature type="transmembrane region" description="Helical" evidence="1">
    <location>
        <begin position="12"/>
        <end position="33"/>
    </location>
</feature>
<dbReference type="eggNOG" id="COG0695">
    <property type="taxonomic scope" value="Bacteria"/>
</dbReference>
<protein>
    <recommendedName>
        <fullName evidence="4">DUF3429 domain-containing protein</fullName>
    </recommendedName>
</protein>
<feature type="transmembrane region" description="Helical" evidence="1">
    <location>
        <begin position="98"/>
        <end position="119"/>
    </location>
</feature>
<accession>L0WHD0</accession>
<dbReference type="PANTHER" id="PTHR15887">
    <property type="entry name" value="TRANSMEMBRANE PROTEIN 69"/>
    <property type="match status" value="1"/>
</dbReference>
<dbReference type="PANTHER" id="PTHR15887:SF1">
    <property type="entry name" value="TRANSMEMBRANE PROTEIN 69"/>
    <property type="match status" value="1"/>
</dbReference>
<dbReference type="RefSeq" id="WP_008927526.1">
    <property type="nucleotide sequence ID" value="NZ_AMRJ01000002.1"/>
</dbReference>
<reference evidence="2 3" key="1">
    <citation type="journal article" date="2012" name="J. Bacteriol.">
        <title>Genome Sequence of the Alkane-Degrading Bacterium Alcanivorax hongdengensis Type Strain A-11-3.</title>
        <authorList>
            <person name="Lai Q."/>
            <person name="Shao Z."/>
        </authorList>
    </citation>
    <scope>NUCLEOTIDE SEQUENCE [LARGE SCALE GENOMIC DNA]</scope>
    <source>
        <strain evidence="2 3">A-11-3</strain>
    </source>
</reference>
<name>L0WHD0_9GAMM</name>
<feature type="transmembrane region" description="Helical" evidence="1">
    <location>
        <begin position="131"/>
        <end position="150"/>
    </location>
</feature>
<evidence type="ECO:0000313" key="2">
    <source>
        <dbReference type="EMBL" id="EKF75542.1"/>
    </source>
</evidence>
<keyword evidence="1" id="KW-0472">Membrane</keyword>
<dbReference type="PATRIC" id="fig|1177179.3.peg.328"/>
<feature type="transmembrane region" description="Helical" evidence="1">
    <location>
        <begin position="39"/>
        <end position="61"/>
    </location>
</feature>
<comment type="caution">
    <text evidence="2">The sequence shown here is derived from an EMBL/GenBank/DDBJ whole genome shotgun (WGS) entry which is preliminary data.</text>
</comment>
<dbReference type="Pfam" id="PF11911">
    <property type="entry name" value="DUF3429"/>
    <property type="match status" value="1"/>
</dbReference>
<keyword evidence="1" id="KW-1133">Transmembrane helix</keyword>
<evidence type="ECO:0008006" key="4">
    <source>
        <dbReference type="Google" id="ProtNLM"/>
    </source>
</evidence>
<dbReference type="OrthoDB" id="8591832at2"/>
<organism evidence="2 3">
    <name type="scientific">Alcanivorax hongdengensis A-11-3</name>
    <dbReference type="NCBI Taxonomy" id="1177179"/>
    <lineage>
        <taxon>Bacteria</taxon>
        <taxon>Pseudomonadati</taxon>
        <taxon>Pseudomonadota</taxon>
        <taxon>Gammaproteobacteria</taxon>
        <taxon>Oceanospirillales</taxon>
        <taxon>Alcanivoracaceae</taxon>
        <taxon>Alcanivorax</taxon>
    </lineage>
</organism>
<keyword evidence="1" id="KW-0812">Transmembrane</keyword>
<sequence length="151" mass="16779">MKSTRLEKNIRIARWFGIASIVFYYLLALLAWFDPLRDCALQGLTALAAITLTFVGAVHWGRALAGFADSNQFPTLLFAVMPAVLGWFALILPRELALPMVAAGLVFAWGTEQMVFIDILPDWYRHLRHGLTATSVFALLIGWAAAMMPLL</sequence>
<dbReference type="Proteomes" id="UP000010164">
    <property type="component" value="Unassembled WGS sequence"/>
</dbReference>
<gene>
    <name evidence="2" type="ORF">A11A3_01677</name>
</gene>
<dbReference type="EMBL" id="AMRJ01000002">
    <property type="protein sequence ID" value="EKF75542.1"/>
    <property type="molecule type" value="Genomic_DNA"/>
</dbReference>
<evidence type="ECO:0000313" key="3">
    <source>
        <dbReference type="Proteomes" id="UP000010164"/>
    </source>
</evidence>
<feature type="transmembrane region" description="Helical" evidence="1">
    <location>
        <begin position="73"/>
        <end position="92"/>
    </location>
</feature>
<dbReference type="STRING" id="1177179.A11A3_01677"/>
<keyword evidence="3" id="KW-1185">Reference proteome</keyword>
<dbReference type="AlphaFoldDB" id="L0WHD0"/>